<proteinExistence type="predicted"/>
<dbReference type="InterPro" id="IPR001487">
    <property type="entry name" value="Bromodomain"/>
</dbReference>
<name>A0AAV7GR27_DENCH</name>
<dbReference type="PROSITE" id="PS51525">
    <property type="entry name" value="NET"/>
    <property type="match status" value="1"/>
</dbReference>
<feature type="compositionally biased region" description="Low complexity" evidence="5">
    <location>
        <begin position="583"/>
        <end position="599"/>
    </location>
</feature>
<keyword evidence="3" id="KW-0804">Transcription</keyword>
<gene>
    <name evidence="8" type="ORF">IEQ34_006675</name>
</gene>
<dbReference type="Gene3D" id="1.20.1270.220">
    <property type="match status" value="1"/>
</dbReference>
<evidence type="ECO:0000256" key="1">
    <source>
        <dbReference type="ARBA" id="ARBA00023015"/>
    </source>
</evidence>
<dbReference type="InterPro" id="IPR038336">
    <property type="entry name" value="NET_sf"/>
</dbReference>
<dbReference type="EMBL" id="JAGFBR010000007">
    <property type="protein sequence ID" value="KAH0463889.1"/>
    <property type="molecule type" value="Genomic_DNA"/>
</dbReference>
<evidence type="ECO:0000259" key="7">
    <source>
        <dbReference type="PROSITE" id="PS51525"/>
    </source>
</evidence>
<feature type="compositionally biased region" description="Polar residues" evidence="5">
    <location>
        <begin position="52"/>
        <end position="73"/>
    </location>
</feature>
<evidence type="ECO:0000313" key="8">
    <source>
        <dbReference type="EMBL" id="KAH0463889.1"/>
    </source>
</evidence>
<dbReference type="PANTHER" id="PTHR45926">
    <property type="entry name" value="OSJNBA0053K19.4 PROTEIN"/>
    <property type="match status" value="1"/>
</dbReference>
<evidence type="ECO:0000256" key="2">
    <source>
        <dbReference type="ARBA" id="ARBA00023117"/>
    </source>
</evidence>
<dbReference type="Proteomes" id="UP000775213">
    <property type="component" value="Unassembled WGS sequence"/>
</dbReference>
<dbReference type="InterPro" id="IPR027353">
    <property type="entry name" value="NET_dom"/>
</dbReference>
<reference evidence="8 9" key="1">
    <citation type="journal article" date="2021" name="Hortic Res">
        <title>Chromosome-scale assembly of the Dendrobium chrysotoxum genome enhances the understanding of orchid evolution.</title>
        <authorList>
            <person name="Zhang Y."/>
            <person name="Zhang G.Q."/>
            <person name="Zhang D."/>
            <person name="Liu X.D."/>
            <person name="Xu X.Y."/>
            <person name="Sun W.H."/>
            <person name="Yu X."/>
            <person name="Zhu X."/>
            <person name="Wang Z.W."/>
            <person name="Zhao X."/>
            <person name="Zhong W.Y."/>
            <person name="Chen H."/>
            <person name="Yin W.L."/>
            <person name="Huang T."/>
            <person name="Niu S.C."/>
            <person name="Liu Z.J."/>
        </authorList>
    </citation>
    <scope>NUCLEOTIDE SEQUENCE [LARGE SCALE GENOMIC DNA]</scope>
    <source>
        <strain evidence="8">Lindl</strain>
    </source>
</reference>
<feature type="domain" description="NET" evidence="7">
    <location>
        <begin position="441"/>
        <end position="522"/>
    </location>
</feature>
<dbReference type="Gene3D" id="1.20.920.10">
    <property type="entry name" value="Bromodomain-like"/>
    <property type="match status" value="1"/>
</dbReference>
<dbReference type="SUPFAM" id="SSF47370">
    <property type="entry name" value="Bromodomain"/>
    <property type="match status" value="1"/>
</dbReference>
<evidence type="ECO:0008006" key="10">
    <source>
        <dbReference type="Google" id="ProtNLM"/>
    </source>
</evidence>
<keyword evidence="1" id="KW-0805">Transcription regulation</keyword>
<dbReference type="InterPro" id="IPR036427">
    <property type="entry name" value="Bromodomain-like_sf"/>
</dbReference>
<evidence type="ECO:0000313" key="9">
    <source>
        <dbReference type="Proteomes" id="UP000775213"/>
    </source>
</evidence>
<keyword evidence="9" id="KW-1185">Reference proteome</keyword>
<organism evidence="8 9">
    <name type="scientific">Dendrobium chrysotoxum</name>
    <name type="common">Orchid</name>
    <dbReference type="NCBI Taxonomy" id="161865"/>
    <lineage>
        <taxon>Eukaryota</taxon>
        <taxon>Viridiplantae</taxon>
        <taxon>Streptophyta</taxon>
        <taxon>Embryophyta</taxon>
        <taxon>Tracheophyta</taxon>
        <taxon>Spermatophyta</taxon>
        <taxon>Magnoliopsida</taxon>
        <taxon>Liliopsida</taxon>
        <taxon>Asparagales</taxon>
        <taxon>Orchidaceae</taxon>
        <taxon>Epidendroideae</taxon>
        <taxon>Malaxideae</taxon>
        <taxon>Dendrobiinae</taxon>
        <taxon>Dendrobium</taxon>
    </lineage>
</organism>
<feature type="region of interest" description="Disordered" evidence="5">
    <location>
        <begin position="430"/>
        <end position="450"/>
    </location>
</feature>
<feature type="compositionally biased region" description="Polar residues" evidence="5">
    <location>
        <begin position="81"/>
        <end position="90"/>
    </location>
</feature>
<dbReference type="Pfam" id="PF17035">
    <property type="entry name" value="BET"/>
    <property type="match status" value="1"/>
</dbReference>
<feature type="compositionally biased region" description="Polar residues" evidence="5">
    <location>
        <begin position="100"/>
        <end position="110"/>
    </location>
</feature>
<dbReference type="SMART" id="SM00297">
    <property type="entry name" value="BROMO"/>
    <property type="match status" value="1"/>
</dbReference>
<dbReference type="AlphaFoldDB" id="A0AAV7GR27"/>
<evidence type="ECO:0000256" key="5">
    <source>
        <dbReference type="SAM" id="MobiDB-lite"/>
    </source>
</evidence>
<feature type="region of interest" description="Disordered" evidence="5">
    <location>
        <begin position="1"/>
        <end position="110"/>
    </location>
</feature>
<dbReference type="InterPro" id="IPR037377">
    <property type="entry name" value="GTE_bromo"/>
</dbReference>
<accession>A0AAV7GR27</accession>
<keyword evidence="2 4" id="KW-0103">Bromodomain</keyword>
<sequence length="699" mass="77805">MASGPLLNGGCDGSLEKRRWVESKVYTRKTHNKGTKPSTNQNPQPPLIQPPASSQTLVTTTDDVNSSLQQPHPTRQENHRSSAPHQSSTASDEDACSLNHKPSANHDISNGQNRLITINLASMTKHEFRDLRRKLSYDLQLVRSLSRKLEARKIQFFTYGAGKAASATGRSMSQFSANDVGASFPTKRALEISEAVSVAAPTQSLFPQLSVSVPAGAGGDNGFPDTMEKEKRTPKANQYYKNTDFLLGKDKFPPQEYNKKSKANGNKNGMQSVDRKFYKQAFKKCGVLLSKLMKHNHGWVFNSPVDADVLGLTDYHKVIKHPMDLSTVKSRLSKNWYKTPREFAEDVRLTFCNAMTYNPKGQDVHIMAEQLLQIFEERWPVIEADLAYFHYPPSLKRPPPVDMRKTLERSDSTVHHTGVDLKKKMMNHLTDIGQPPASKKPKAKDPNKRDMTFDEKQRLSDNLQKLPSEKLDIVVQIIRKRNFSVSQHDDEIEVDIDSVDTETLWELDRFVTNYKKSLSKNKRKAALAILARAEYEQHAQDMDQRMLSDAALPESLKESKTGPVSKGIASSTGGARIVENESRSSSSSSSSSDSGSTSSGTWVKPFPPPSWEGGEQGKEGPLISTKDVQEPPIKRMRLEVVALALLKKPITKKPTAIKKMQMPLKGKGATITPTMKVTKVPSLVPSKGVVMDDKVAKKC</sequence>
<feature type="region of interest" description="Disordered" evidence="5">
    <location>
        <begin position="554"/>
        <end position="630"/>
    </location>
</feature>
<feature type="domain" description="Bromo" evidence="6">
    <location>
        <begin position="293"/>
        <end position="365"/>
    </location>
</feature>
<evidence type="ECO:0000256" key="3">
    <source>
        <dbReference type="ARBA" id="ARBA00023163"/>
    </source>
</evidence>
<dbReference type="PROSITE" id="PS50014">
    <property type="entry name" value="BROMODOMAIN_2"/>
    <property type="match status" value="1"/>
</dbReference>
<dbReference type="PRINTS" id="PR00503">
    <property type="entry name" value="BROMODOMAIN"/>
</dbReference>
<comment type="caution">
    <text evidence="8">The sequence shown here is derived from an EMBL/GenBank/DDBJ whole genome shotgun (WGS) entry which is preliminary data.</text>
</comment>
<evidence type="ECO:0000259" key="6">
    <source>
        <dbReference type="PROSITE" id="PS50014"/>
    </source>
</evidence>
<evidence type="ECO:0000256" key="4">
    <source>
        <dbReference type="PROSITE-ProRule" id="PRU00035"/>
    </source>
</evidence>
<dbReference type="CDD" id="cd05506">
    <property type="entry name" value="Bromo_plant1"/>
    <property type="match status" value="1"/>
</dbReference>
<dbReference type="Pfam" id="PF00439">
    <property type="entry name" value="Bromodomain"/>
    <property type="match status" value="1"/>
</dbReference>
<protein>
    <recommendedName>
        <fullName evidence="10">Transcription factor GTE4</fullName>
    </recommendedName>
</protein>